<dbReference type="Gene3D" id="1.25.10.10">
    <property type="entry name" value="Leucine-rich Repeat Variant"/>
    <property type="match status" value="1"/>
</dbReference>
<evidence type="ECO:0000256" key="4">
    <source>
        <dbReference type="ARBA" id="ARBA00022555"/>
    </source>
</evidence>
<evidence type="ECO:0000259" key="10">
    <source>
        <dbReference type="Pfam" id="PF08389"/>
    </source>
</evidence>
<sequence length="921" mass="105407">MTQEFINAVVQYTTGSLQNRQEAESYLVQLETQPQAFNIGMSIIQGNYSHPNQPQITQTILYFALKLIESSTKNVQNFNGITRKQLSISLLDWCLTQPAGMAMKKAIHTSISLMISNNQFLPSEWPITIINLKNKVTTELQSLVIILTLKEINDELIEKSKAFSQLTDLSNKVKDAFRENGVKEIVDFLYRCMTNEHLVKDSLELFGTLVSWIDISFSTNSEFVQRLYSYLNSPALFNPTIFIFSEIISKGMDPMVKLSLIHSLQLIKFIPIPNNSNEDSFTSVCKLSGVIINEILAATERKFPVKALVTGRVQIQPEVFNTIQEMLSSNFIFFVNLFQRSSLDMAKEFSSGITKAINDFFAPLLNKFIIPNSLVEVESILLQALYSKYQMFIKNEFDDDGNNGSDLLNCLKTIYRASSDLDQSCLVLQQFLQQLMTFNLKNPSVESVSCHAYFILHFPDKLMARPETVQFMTQHVTTFSQQFIRFVDIAVEHSPIYPAISRFLKYISGDCLYGIIEYSIGVVEKGKCFSEIKDLVREARSNGMNPRQEWSLKVGQIVKNVAETIWIKRNVIETVDLYSILSDLTDSGLSVVIKEVFGPEIEHCNSLGNNGDIQFTTQYIGSRLKNVSAFLKKNGFTSRRESFTLYNEYCPIVERIIRGEIQCDKMNIKKYVVDFVQMWIEAINPEFHVIPSIQAMSNYLNESVNDILLLGTLMTHLLSKQNKLNVVILGNEFKFVLQGFLNSLDGTDQLNETSELFREKMDIAKVIFSLMTFPPQMYHVFNEFDYTIFIKNIMFIIEKLRSDELAKMIEKYCMKSIEIYLMTNGEIGKSIGINIWLQLFTQIINRVKLTKNYGMSFCIVEGFKSLVGLIQKYPVLIEMIKSFISTLPSDKQQWVSIFYSTLIQCQNVTVPQVMNLLKGFI</sequence>
<evidence type="ECO:0000256" key="9">
    <source>
        <dbReference type="RuleBase" id="RU366037"/>
    </source>
</evidence>
<evidence type="ECO:0000256" key="6">
    <source>
        <dbReference type="ARBA" id="ARBA00023242"/>
    </source>
</evidence>
<evidence type="ECO:0000256" key="3">
    <source>
        <dbReference type="ARBA" id="ARBA00022490"/>
    </source>
</evidence>
<dbReference type="EMBL" id="BDEQ01000001">
    <property type="protein sequence ID" value="GAT96431.1"/>
    <property type="molecule type" value="Genomic_DNA"/>
</dbReference>
<comment type="caution">
    <text evidence="11">The sequence shown here is derived from an EMBL/GenBank/DDBJ whole genome shotgun (WGS) entry which is preliminary data.</text>
</comment>
<proteinExistence type="inferred from homology"/>
<comment type="subcellular location">
    <subcellularLocation>
        <location evidence="1 9">Cytoplasm</location>
    </subcellularLocation>
    <subcellularLocation>
        <location evidence="9">Nucleus</location>
    </subcellularLocation>
    <text evidence="9">Shuttles between the nucleus and the cytoplasm.</text>
</comment>
<dbReference type="VEuPathDB" id="AmoebaDB:EHI_029040"/>
<evidence type="ECO:0000256" key="7">
    <source>
        <dbReference type="ARBA" id="ARBA00029784"/>
    </source>
</evidence>
<gene>
    <name evidence="11" type="ORF">CL6EHI_029040</name>
</gene>
<reference evidence="11 12" key="1">
    <citation type="submission" date="2016-05" db="EMBL/GenBank/DDBJ databases">
        <title>First whole genome sequencing of Entamoeba histolytica HM1:IMSS-clone-6.</title>
        <authorList>
            <person name="Mukherjee Avik.K."/>
            <person name="Izumyama S."/>
            <person name="Nakada-Tsukui K."/>
            <person name="Nozaki T."/>
        </authorList>
    </citation>
    <scope>NUCLEOTIDE SEQUENCE [LARGE SCALE GENOMIC DNA]</scope>
    <source>
        <strain evidence="11 12">HM1:IMSS clone 6</strain>
    </source>
</reference>
<keyword evidence="4 9" id="KW-0820">tRNA-binding</keyword>
<organism evidence="11 12">
    <name type="scientific">Entamoeba histolytica</name>
    <dbReference type="NCBI Taxonomy" id="5759"/>
    <lineage>
        <taxon>Eukaryota</taxon>
        <taxon>Amoebozoa</taxon>
        <taxon>Evosea</taxon>
        <taxon>Archamoebae</taxon>
        <taxon>Mastigamoebida</taxon>
        <taxon>Entamoebidae</taxon>
        <taxon>Entamoeba</taxon>
    </lineage>
</organism>
<dbReference type="VEuPathDB" id="AmoebaDB:EHI5A_063770"/>
<dbReference type="GO" id="GO:0016363">
    <property type="term" value="C:nuclear matrix"/>
    <property type="evidence" value="ECO:0007669"/>
    <property type="project" value="TreeGrafter"/>
</dbReference>
<dbReference type="InterPro" id="IPR016024">
    <property type="entry name" value="ARM-type_fold"/>
</dbReference>
<dbReference type="GO" id="GO:0000049">
    <property type="term" value="F:tRNA binding"/>
    <property type="evidence" value="ECO:0007669"/>
    <property type="project" value="UniProtKB-UniRule"/>
</dbReference>
<feature type="domain" description="Exportin-1/Importin-beta-like" evidence="10">
    <location>
        <begin position="119"/>
        <end position="241"/>
    </location>
</feature>
<dbReference type="OMA" id="PRQEWSI"/>
<dbReference type="GO" id="GO:0005643">
    <property type="term" value="C:nuclear pore"/>
    <property type="evidence" value="ECO:0007669"/>
    <property type="project" value="TreeGrafter"/>
</dbReference>
<evidence type="ECO:0000256" key="1">
    <source>
        <dbReference type="ARBA" id="ARBA00004496"/>
    </source>
</evidence>
<comment type="similarity">
    <text evidence="9">Belongs to the exportin family.</text>
</comment>
<dbReference type="Proteomes" id="UP000078387">
    <property type="component" value="Unassembled WGS sequence"/>
</dbReference>
<dbReference type="Pfam" id="PF08389">
    <property type="entry name" value="Xpo1"/>
    <property type="match status" value="1"/>
</dbReference>
<protein>
    <recommendedName>
        <fullName evidence="2 9">Exportin-T</fullName>
    </recommendedName>
    <alternativeName>
        <fullName evidence="7 9">Exportin(tRNA)</fullName>
    </alternativeName>
    <alternativeName>
        <fullName evidence="8 9">tRNA exportin</fullName>
    </alternativeName>
</protein>
<evidence type="ECO:0000313" key="12">
    <source>
        <dbReference type="Proteomes" id="UP000078387"/>
    </source>
</evidence>
<keyword evidence="5 9" id="KW-0694">RNA-binding</keyword>
<dbReference type="AlphaFoldDB" id="A0A5K1UW56"/>
<dbReference type="VEuPathDB" id="AmoebaDB:EHI7A_040950"/>
<evidence type="ECO:0000256" key="8">
    <source>
        <dbReference type="ARBA" id="ARBA00032199"/>
    </source>
</evidence>
<dbReference type="InterPro" id="IPR013598">
    <property type="entry name" value="Exportin-1/Importin-b-like"/>
</dbReference>
<dbReference type="InterPro" id="IPR040017">
    <property type="entry name" value="XPOT"/>
</dbReference>
<dbReference type="VEuPathDB" id="AmoebaDB:EHI8A_037340"/>
<keyword evidence="3 9" id="KW-0963">Cytoplasm</keyword>
<comment type="function">
    <text evidence="9">tRNA nucleus export receptor which facilitates tRNA translocation across the nuclear pore complex.</text>
</comment>
<keyword evidence="9" id="KW-0813">Transport</keyword>
<dbReference type="GO" id="GO:0005737">
    <property type="term" value="C:cytoplasm"/>
    <property type="evidence" value="ECO:0007669"/>
    <property type="project" value="UniProtKB-SubCell"/>
</dbReference>
<evidence type="ECO:0000256" key="5">
    <source>
        <dbReference type="ARBA" id="ARBA00022884"/>
    </source>
</evidence>
<keyword evidence="6 9" id="KW-0539">Nucleus</keyword>
<dbReference type="PANTHER" id="PTHR15952:SF11">
    <property type="entry name" value="EXPORTIN-T"/>
    <property type="match status" value="1"/>
</dbReference>
<name>A0A5K1UW56_ENTHI</name>
<evidence type="ECO:0000313" key="11">
    <source>
        <dbReference type="EMBL" id="GAT96431.1"/>
    </source>
</evidence>
<dbReference type="InterPro" id="IPR011989">
    <property type="entry name" value="ARM-like"/>
</dbReference>
<evidence type="ECO:0000256" key="2">
    <source>
        <dbReference type="ARBA" id="ARBA00018928"/>
    </source>
</evidence>
<dbReference type="GO" id="GO:0031267">
    <property type="term" value="F:small GTPase binding"/>
    <property type="evidence" value="ECO:0007669"/>
    <property type="project" value="InterPro"/>
</dbReference>
<dbReference type="VEuPathDB" id="AmoebaDB:KM1_076470"/>
<dbReference type="SUPFAM" id="SSF48371">
    <property type="entry name" value="ARM repeat"/>
    <property type="match status" value="1"/>
</dbReference>
<accession>A0A5K1UW56</accession>
<dbReference type="PANTHER" id="PTHR15952">
    <property type="entry name" value="EXPORTIN-T/LOS1"/>
    <property type="match status" value="1"/>
</dbReference>
<dbReference type="GO" id="GO:0071528">
    <property type="term" value="P:tRNA re-export from nucleus"/>
    <property type="evidence" value="ECO:0007669"/>
    <property type="project" value="UniProtKB-UniRule"/>
</dbReference>